<evidence type="ECO:0000313" key="2">
    <source>
        <dbReference type="EnsemblPlants" id="PAC:32928107.CDS.1"/>
    </source>
</evidence>
<protein>
    <submittedName>
        <fullName evidence="1 2">Uncharacterized protein</fullName>
    </submittedName>
</protein>
<dbReference type="PaxDb" id="3218-PP1S206_109V6.1"/>
<dbReference type="EnsemblPlants" id="Pp3c15_18410V3.1">
    <property type="protein sequence ID" value="PAC:32928107.CDS.1"/>
    <property type="gene ID" value="Pp3c15_18410"/>
</dbReference>
<reference evidence="1 3" key="2">
    <citation type="journal article" date="2018" name="Plant J.">
        <title>The Physcomitrella patens chromosome-scale assembly reveals moss genome structure and evolution.</title>
        <authorList>
            <person name="Lang D."/>
            <person name="Ullrich K.K."/>
            <person name="Murat F."/>
            <person name="Fuchs J."/>
            <person name="Jenkins J."/>
            <person name="Haas F.B."/>
            <person name="Piednoel M."/>
            <person name="Gundlach H."/>
            <person name="Van Bel M."/>
            <person name="Meyberg R."/>
            <person name="Vives C."/>
            <person name="Morata J."/>
            <person name="Symeonidi A."/>
            <person name="Hiss M."/>
            <person name="Muchero W."/>
            <person name="Kamisugi Y."/>
            <person name="Saleh O."/>
            <person name="Blanc G."/>
            <person name="Decker E.L."/>
            <person name="van Gessel N."/>
            <person name="Grimwood J."/>
            <person name="Hayes R.D."/>
            <person name="Graham S.W."/>
            <person name="Gunter L.E."/>
            <person name="McDaniel S.F."/>
            <person name="Hoernstein S.N.W."/>
            <person name="Larsson A."/>
            <person name="Li F.W."/>
            <person name="Perroud P.F."/>
            <person name="Phillips J."/>
            <person name="Ranjan P."/>
            <person name="Rokshar D.S."/>
            <person name="Rothfels C.J."/>
            <person name="Schneider L."/>
            <person name="Shu S."/>
            <person name="Stevenson D.W."/>
            <person name="Thummler F."/>
            <person name="Tillich M."/>
            <person name="Villarreal Aguilar J.C."/>
            <person name="Widiez T."/>
            <person name="Wong G.K."/>
            <person name="Wymore A."/>
            <person name="Zhang Y."/>
            <person name="Zimmer A.D."/>
            <person name="Quatrano R.S."/>
            <person name="Mayer K.F.X."/>
            <person name="Goodstein D."/>
            <person name="Casacuberta J.M."/>
            <person name="Vandepoele K."/>
            <person name="Reski R."/>
            <person name="Cuming A.C."/>
            <person name="Tuskan G.A."/>
            <person name="Maumus F."/>
            <person name="Salse J."/>
            <person name="Schmutz J."/>
            <person name="Rensing S.A."/>
        </authorList>
    </citation>
    <scope>NUCLEOTIDE SEQUENCE [LARGE SCALE GENOMIC DNA]</scope>
    <source>
        <strain evidence="2 3">cv. Gransden 2004</strain>
    </source>
</reference>
<gene>
    <name evidence="1" type="ORF">PHYPA_019902</name>
</gene>
<proteinExistence type="predicted"/>
<dbReference type="EnsemblPlants" id="Pp3c15_18410V3.2">
    <property type="protein sequence ID" value="PAC:32928108.CDS.1"/>
    <property type="gene ID" value="Pp3c15_18410"/>
</dbReference>
<dbReference type="Gramene" id="Pp3c15_18410V3.2">
    <property type="protein sequence ID" value="PAC:32928108.CDS.1"/>
    <property type="gene ID" value="Pp3c15_18410"/>
</dbReference>
<evidence type="ECO:0000313" key="1">
    <source>
        <dbReference type="EMBL" id="PNR39623.1"/>
    </source>
</evidence>
<evidence type="ECO:0000313" key="3">
    <source>
        <dbReference type="Proteomes" id="UP000006727"/>
    </source>
</evidence>
<organism evidence="1">
    <name type="scientific">Physcomitrium patens</name>
    <name type="common">Spreading-leaved earth moss</name>
    <name type="synonym">Physcomitrella patens</name>
    <dbReference type="NCBI Taxonomy" id="3218"/>
    <lineage>
        <taxon>Eukaryota</taxon>
        <taxon>Viridiplantae</taxon>
        <taxon>Streptophyta</taxon>
        <taxon>Embryophyta</taxon>
        <taxon>Bryophyta</taxon>
        <taxon>Bryophytina</taxon>
        <taxon>Bryopsida</taxon>
        <taxon>Funariidae</taxon>
        <taxon>Funariales</taxon>
        <taxon>Funariaceae</taxon>
        <taxon>Physcomitrium</taxon>
    </lineage>
</organism>
<dbReference type="InParanoid" id="A0A2K1JDM1"/>
<dbReference type="AlphaFoldDB" id="A0A2K1JDM1"/>
<dbReference type="Gramene" id="Pp3c15_18410V3.1">
    <property type="protein sequence ID" value="PAC:32928107.CDS.1"/>
    <property type="gene ID" value="Pp3c15_18410"/>
</dbReference>
<accession>A0A2K1JDM1</accession>
<reference evidence="2" key="3">
    <citation type="submission" date="2020-12" db="UniProtKB">
        <authorList>
            <consortium name="EnsemblPlants"/>
        </authorList>
    </citation>
    <scope>IDENTIFICATION</scope>
</reference>
<name>A0A2K1JDM1_PHYPA</name>
<dbReference type="Proteomes" id="UP000006727">
    <property type="component" value="Chromosome 15"/>
</dbReference>
<reference evidence="1 3" key="1">
    <citation type="journal article" date="2008" name="Science">
        <title>The Physcomitrella genome reveals evolutionary insights into the conquest of land by plants.</title>
        <authorList>
            <person name="Rensing S."/>
            <person name="Lang D."/>
            <person name="Zimmer A."/>
            <person name="Terry A."/>
            <person name="Salamov A."/>
            <person name="Shapiro H."/>
            <person name="Nishiyama T."/>
            <person name="Perroud P.-F."/>
            <person name="Lindquist E."/>
            <person name="Kamisugi Y."/>
            <person name="Tanahashi T."/>
            <person name="Sakakibara K."/>
            <person name="Fujita T."/>
            <person name="Oishi K."/>
            <person name="Shin-I T."/>
            <person name="Kuroki Y."/>
            <person name="Toyoda A."/>
            <person name="Suzuki Y."/>
            <person name="Hashimoto A."/>
            <person name="Yamaguchi K."/>
            <person name="Sugano A."/>
            <person name="Kohara Y."/>
            <person name="Fujiyama A."/>
            <person name="Anterola A."/>
            <person name="Aoki S."/>
            <person name="Ashton N."/>
            <person name="Barbazuk W.B."/>
            <person name="Barker E."/>
            <person name="Bennetzen J."/>
            <person name="Bezanilla M."/>
            <person name="Blankenship R."/>
            <person name="Cho S.H."/>
            <person name="Dutcher S."/>
            <person name="Estelle M."/>
            <person name="Fawcett J.A."/>
            <person name="Gundlach H."/>
            <person name="Hanada K."/>
            <person name="Heyl A."/>
            <person name="Hicks K.A."/>
            <person name="Hugh J."/>
            <person name="Lohr M."/>
            <person name="Mayer K."/>
            <person name="Melkozernov A."/>
            <person name="Murata T."/>
            <person name="Nelson D."/>
            <person name="Pils B."/>
            <person name="Prigge M."/>
            <person name="Reiss B."/>
            <person name="Renner T."/>
            <person name="Rombauts S."/>
            <person name="Rushton P."/>
            <person name="Sanderfoot A."/>
            <person name="Schween G."/>
            <person name="Shiu S.-H."/>
            <person name="Stueber K."/>
            <person name="Theodoulou F.L."/>
            <person name="Tu H."/>
            <person name="Van de Peer Y."/>
            <person name="Verrier P.J."/>
            <person name="Waters E."/>
            <person name="Wood A."/>
            <person name="Yang L."/>
            <person name="Cove D."/>
            <person name="Cuming A."/>
            <person name="Hasebe M."/>
            <person name="Lucas S."/>
            <person name="Mishler D.B."/>
            <person name="Reski R."/>
            <person name="Grigoriev I."/>
            <person name="Quatrano R.S."/>
            <person name="Boore J.L."/>
        </authorList>
    </citation>
    <scope>NUCLEOTIDE SEQUENCE [LARGE SCALE GENOMIC DNA]</scope>
    <source>
        <strain evidence="2 3">cv. Gransden 2004</strain>
    </source>
</reference>
<dbReference type="EMBL" id="ABEU02000015">
    <property type="protein sequence ID" value="PNR39623.1"/>
    <property type="molecule type" value="Genomic_DNA"/>
</dbReference>
<sequence>MIQPHLNRHLQHDAIRVCIHGRHLSRPEFSNLPSLSTFINSRGVSISLINCFKSSSTCLYQNKENQGAFHVTLNSSSQVNKHIKQILISHILSNDKQINQSIKLNCCSGTSHELKRFLIVYWSFEKPVQRKEQRDARTTYLDNDFGII</sequence>
<keyword evidence="3" id="KW-1185">Reference proteome</keyword>